<dbReference type="InterPro" id="IPR036388">
    <property type="entry name" value="WH-like_DNA-bd_sf"/>
</dbReference>
<evidence type="ECO:0000313" key="4">
    <source>
        <dbReference type="Proteomes" id="UP000000447"/>
    </source>
</evidence>
<dbReference type="PRINTS" id="PR00598">
    <property type="entry name" value="HTHMARR"/>
</dbReference>
<dbReference type="RefSeq" id="WP_015922122.1">
    <property type="nucleotide sequence ID" value="NC_011959.1"/>
</dbReference>
<keyword evidence="4" id="KW-1185">Reference proteome</keyword>
<dbReference type="InterPro" id="IPR039422">
    <property type="entry name" value="MarR/SlyA-like"/>
</dbReference>
<dbReference type="PANTHER" id="PTHR33164:SF94">
    <property type="entry name" value="TRANSCRIPTIONAL REGULATORY PROTEIN-RELATED"/>
    <property type="match status" value="1"/>
</dbReference>
<dbReference type="PANTHER" id="PTHR33164">
    <property type="entry name" value="TRANSCRIPTIONAL REGULATOR, MARR FAMILY"/>
    <property type="match status" value="1"/>
</dbReference>
<dbReference type="AlphaFoldDB" id="B9L0U8"/>
<dbReference type="SMART" id="SM00347">
    <property type="entry name" value="HTH_MARR"/>
    <property type="match status" value="1"/>
</dbReference>
<proteinExistence type="predicted"/>
<dbReference type="Proteomes" id="UP000000447">
    <property type="component" value="Chromosome"/>
</dbReference>
<name>B9L0U8_THERP</name>
<sequence>MEQRDEIIEAIIREMREIVAYVHRRSPPPLLAWDLSMAQLKVLFALACRGPLTVSEVAERLRISPPTASHLIERLTQLGLVTRREDERDRRRTLVGLTADGRVVLDQLRQGSEHTWRDLLSDLASEDLQALLRGLRALARAARRASDETRERVR</sequence>
<dbReference type="PROSITE" id="PS50987">
    <property type="entry name" value="HTH_ARSR_2"/>
    <property type="match status" value="1"/>
</dbReference>
<dbReference type="GO" id="GO:0003700">
    <property type="term" value="F:DNA-binding transcription factor activity"/>
    <property type="evidence" value="ECO:0007669"/>
    <property type="project" value="InterPro"/>
</dbReference>
<dbReference type="OrthoDB" id="165805at2"/>
<feature type="domain" description="HTH marR-type" evidence="2">
    <location>
        <begin position="4"/>
        <end position="140"/>
    </location>
</feature>
<reference evidence="3 4" key="1">
    <citation type="journal article" date="2009" name="PLoS ONE">
        <title>Complete genome sequence of the aerobic CO-oxidizing thermophile Thermomicrobium roseum.</title>
        <authorList>
            <person name="Wu D."/>
            <person name="Raymond J."/>
            <person name="Wu M."/>
            <person name="Chatterji S."/>
            <person name="Ren Q."/>
            <person name="Graham J.E."/>
            <person name="Bryant D.A."/>
            <person name="Robb F."/>
            <person name="Colman A."/>
            <person name="Tallon L.J."/>
            <person name="Badger J.H."/>
            <person name="Madupu R."/>
            <person name="Ward N.L."/>
            <person name="Eisen J.A."/>
        </authorList>
    </citation>
    <scope>NUCLEOTIDE SEQUENCE [LARGE SCALE GENOMIC DNA]</scope>
    <source>
        <strain evidence="4">ATCC 27502 / DSM 5159 / P-2</strain>
    </source>
</reference>
<dbReference type="Gene3D" id="1.10.10.10">
    <property type="entry name" value="Winged helix-like DNA-binding domain superfamily/Winged helix DNA-binding domain"/>
    <property type="match status" value="1"/>
</dbReference>
<dbReference type="InterPro" id="IPR001845">
    <property type="entry name" value="HTH_ArsR_DNA-bd_dom"/>
</dbReference>
<dbReference type="PROSITE" id="PS50995">
    <property type="entry name" value="HTH_MARR_2"/>
    <property type="match status" value="1"/>
</dbReference>
<evidence type="ECO:0000313" key="3">
    <source>
        <dbReference type="EMBL" id="ACM04593.1"/>
    </source>
</evidence>
<dbReference type="SUPFAM" id="SSF46785">
    <property type="entry name" value="Winged helix' DNA-binding domain"/>
    <property type="match status" value="1"/>
</dbReference>
<dbReference type="Pfam" id="PF12802">
    <property type="entry name" value="MarR_2"/>
    <property type="match status" value="1"/>
</dbReference>
<dbReference type="InterPro" id="IPR000835">
    <property type="entry name" value="HTH_MarR-typ"/>
</dbReference>
<dbReference type="HOGENOM" id="CLU_136758_0_0_0"/>
<evidence type="ECO:0000259" key="2">
    <source>
        <dbReference type="PROSITE" id="PS50995"/>
    </source>
</evidence>
<organism evidence="3 4">
    <name type="scientific">Thermomicrobium roseum (strain ATCC 27502 / DSM 5159 / P-2)</name>
    <dbReference type="NCBI Taxonomy" id="309801"/>
    <lineage>
        <taxon>Bacteria</taxon>
        <taxon>Pseudomonadati</taxon>
        <taxon>Thermomicrobiota</taxon>
        <taxon>Thermomicrobia</taxon>
        <taxon>Thermomicrobiales</taxon>
        <taxon>Thermomicrobiaceae</taxon>
        <taxon>Thermomicrobium</taxon>
    </lineage>
</organism>
<dbReference type="eggNOG" id="COG1846">
    <property type="taxonomic scope" value="Bacteria"/>
</dbReference>
<evidence type="ECO:0000259" key="1">
    <source>
        <dbReference type="PROSITE" id="PS50987"/>
    </source>
</evidence>
<feature type="domain" description="HTH arsR-type" evidence="1">
    <location>
        <begin position="19"/>
        <end position="119"/>
    </location>
</feature>
<dbReference type="SMART" id="SM00418">
    <property type="entry name" value="HTH_ARSR"/>
    <property type="match status" value="1"/>
</dbReference>
<dbReference type="EMBL" id="CP001275">
    <property type="protein sequence ID" value="ACM04593.1"/>
    <property type="molecule type" value="Genomic_DNA"/>
</dbReference>
<dbReference type="InterPro" id="IPR036390">
    <property type="entry name" value="WH_DNA-bd_sf"/>
</dbReference>
<protein>
    <submittedName>
        <fullName evidence="3">Regulatory protein, MarR</fullName>
    </submittedName>
</protein>
<dbReference type="GO" id="GO:0006950">
    <property type="term" value="P:response to stress"/>
    <property type="evidence" value="ECO:0007669"/>
    <property type="project" value="TreeGrafter"/>
</dbReference>
<dbReference type="STRING" id="309801.trd_1169"/>
<gene>
    <name evidence="3" type="ordered locus">trd_1169</name>
</gene>
<dbReference type="InterPro" id="IPR011991">
    <property type="entry name" value="ArsR-like_HTH"/>
</dbReference>
<dbReference type="KEGG" id="tro:trd_1169"/>
<accession>B9L0U8</accession>
<dbReference type="CDD" id="cd00090">
    <property type="entry name" value="HTH_ARSR"/>
    <property type="match status" value="1"/>
</dbReference>